<name>A0ABY4I3L1_CHIFI</name>
<dbReference type="PANTHER" id="PTHR30404">
    <property type="entry name" value="N-ACETYLMURAMOYL-L-ALANINE AMIDASE"/>
    <property type="match status" value="1"/>
</dbReference>
<evidence type="ECO:0000256" key="3">
    <source>
        <dbReference type="ARBA" id="ARBA00022801"/>
    </source>
</evidence>
<dbReference type="InterPro" id="IPR050695">
    <property type="entry name" value="N-acetylmuramoyl_amidase_3"/>
</dbReference>
<dbReference type="CDD" id="cd02696">
    <property type="entry name" value="MurNAc-LAA"/>
    <property type="match status" value="1"/>
</dbReference>
<feature type="domain" description="MurNAc-LAA" evidence="4">
    <location>
        <begin position="462"/>
        <end position="570"/>
    </location>
</feature>
<keyword evidence="3" id="KW-0378">Hydrolase</keyword>
<dbReference type="RefSeq" id="WP_247812859.1">
    <property type="nucleotide sequence ID" value="NZ_CP095855.1"/>
</dbReference>
<evidence type="ECO:0000313" key="5">
    <source>
        <dbReference type="EMBL" id="UPK70687.1"/>
    </source>
</evidence>
<dbReference type="Proteomes" id="UP000830198">
    <property type="component" value="Chromosome"/>
</dbReference>
<gene>
    <name evidence="5" type="ORF">MYF79_05170</name>
</gene>
<accession>A0ABY4I3L1</accession>
<reference evidence="5 6" key="1">
    <citation type="submission" date="2022-04" db="EMBL/GenBank/DDBJ databases">
        <title>The arsenic-methylating capacity of Chitinophaga filiformis YT5 during chitin decomposition.</title>
        <authorList>
            <person name="Chen G."/>
            <person name="Liang Y."/>
        </authorList>
    </citation>
    <scope>NUCLEOTIDE SEQUENCE [LARGE SCALE GENOMIC DNA]</scope>
    <source>
        <strain evidence="5 6">YT5</strain>
    </source>
</reference>
<dbReference type="InterPro" id="IPR002508">
    <property type="entry name" value="MurNAc-LAA_cat"/>
</dbReference>
<evidence type="ECO:0000256" key="2">
    <source>
        <dbReference type="ARBA" id="ARBA00011901"/>
    </source>
</evidence>
<keyword evidence="6" id="KW-1185">Reference proteome</keyword>
<evidence type="ECO:0000256" key="1">
    <source>
        <dbReference type="ARBA" id="ARBA00001561"/>
    </source>
</evidence>
<dbReference type="Gene3D" id="3.40.630.40">
    <property type="entry name" value="Zn-dependent exopeptidases"/>
    <property type="match status" value="1"/>
</dbReference>
<proteinExistence type="predicted"/>
<protein>
    <recommendedName>
        <fullName evidence="2">N-acetylmuramoyl-L-alanine amidase</fullName>
        <ecNumber evidence="2">3.5.1.28</ecNumber>
    </recommendedName>
</protein>
<organism evidence="5 6">
    <name type="scientific">Chitinophaga filiformis</name>
    <name type="common">Myxococcus filiformis</name>
    <name type="synonym">Flexibacter filiformis</name>
    <dbReference type="NCBI Taxonomy" id="104663"/>
    <lineage>
        <taxon>Bacteria</taxon>
        <taxon>Pseudomonadati</taxon>
        <taxon>Bacteroidota</taxon>
        <taxon>Chitinophagia</taxon>
        <taxon>Chitinophagales</taxon>
        <taxon>Chitinophagaceae</taxon>
        <taxon>Chitinophaga</taxon>
    </lineage>
</organism>
<dbReference type="EMBL" id="CP095855">
    <property type="protein sequence ID" value="UPK70687.1"/>
    <property type="molecule type" value="Genomic_DNA"/>
</dbReference>
<dbReference type="SMART" id="SM00646">
    <property type="entry name" value="Ami_3"/>
    <property type="match status" value="1"/>
</dbReference>
<dbReference type="Gene3D" id="2.60.40.3500">
    <property type="match status" value="1"/>
</dbReference>
<dbReference type="EC" id="3.5.1.28" evidence="2"/>
<dbReference type="SUPFAM" id="SSF53187">
    <property type="entry name" value="Zn-dependent exopeptidases"/>
    <property type="match status" value="1"/>
</dbReference>
<sequence>MRRFALLLLIQTAYTGLQLHAQAFLKMAQPLRTEINTSSARQYFSGRTCEGCKVLLNNDSIYVYPNGVFALKRDLKPGKTTMVLSATDSSGKFVSRTYHFYYNPPPPLRVTPSFRIDYVTISPKANAILSAGDTLRVRMKGYPGGQASWFNGTPIPELPAAQTSGIAGFYQGYYVLTEADSLLDGKINVFLKYKGQTAVLPGTFRYTYQRNTQLTARTIDDQTYLTISPEGDRLGPEKMGYLDGDVLLHVTGKEGSHFRVKLSANQFAYIPESLVDTMTATEPAPQSIVNEARVWSDKQFDYISVGLADKLPYLSTQEVNPGKLIVDIHGALSEPGFLPQTQGTGEISRIDWQQVGPDVFRIAVSLTHNQPWGYKIFYADSNRLTIRIKHQPASLQLKDLTIAVDAGHGGGNIGTAGAMGVAEKQLTLNLAMLVKVALEKEGAHVITTRVSDVFVDNQARLYNYRQLAPDLLLSIHMNSSINPVDVKGTANYYKYPFCEPLNRHIHDRLLETGLADFKNNANFNFILNMPTEMPTALIETLFLSYPEDEMRILDENFRLVLADKIVQGIKDFLQEAGRQGQ</sequence>
<dbReference type="Pfam" id="PF01520">
    <property type="entry name" value="Amidase_3"/>
    <property type="match status" value="1"/>
</dbReference>
<evidence type="ECO:0000313" key="6">
    <source>
        <dbReference type="Proteomes" id="UP000830198"/>
    </source>
</evidence>
<comment type="catalytic activity">
    <reaction evidence="1">
        <text>Hydrolyzes the link between N-acetylmuramoyl residues and L-amino acid residues in certain cell-wall glycopeptides.</text>
        <dbReference type="EC" id="3.5.1.28"/>
    </reaction>
</comment>
<dbReference type="PANTHER" id="PTHR30404:SF0">
    <property type="entry name" value="N-ACETYLMURAMOYL-L-ALANINE AMIDASE AMIC"/>
    <property type="match status" value="1"/>
</dbReference>
<evidence type="ECO:0000259" key="4">
    <source>
        <dbReference type="SMART" id="SM00646"/>
    </source>
</evidence>